<dbReference type="EMBL" id="JBAFSM010000002">
    <property type="protein sequence ID" value="MEG3435790.1"/>
    <property type="molecule type" value="Genomic_DNA"/>
</dbReference>
<dbReference type="SUPFAM" id="SSF89260">
    <property type="entry name" value="Collagen-binding domain"/>
    <property type="match status" value="2"/>
</dbReference>
<proteinExistence type="predicted"/>
<keyword evidence="3" id="KW-1185">Reference proteome</keyword>
<sequence length="309" mass="32213">MMFDLLTSANTTNSVFPQSFLNFQNSSWQNLSLLPNTASPSNGGLGTLTIDNAGNTLATARAIAVGATPTTYSDFIGSVDTNDYYRFTLGATSTFNLALTGLSADADVSLLDTNGNVIAGSYNGGTTNDSITRQLSAGTYYARVYQYSGDTNYNLALSATTPDNAGNTLATARAIAVGATPTTYSDFIGSVDTNDYYRFTLGATSTFNLALTGLSADADVSLLDTNGNVIAGSYNGGTTNDSITRQLSAGTYYARVYQYSGDTNYNLALSATTPDNAGNTLATARAIAVGATPTTYISPWARPLPSTSR</sequence>
<protein>
    <submittedName>
        <fullName evidence="2">PPC domain-containing protein</fullName>
    </submittedName>
</protein>
<feature type="domain" description="Peptidase C-terminal archaeal/bacterial" evidence="1">
    <location>
        <begin position="82"/>
        <end position="146"/>
    </location>
</feature>
<reference evidence="2 3" key="1">
    <citation type="submission" date="2024-01" db="EMBL/GenBank/DDBJ databases">
        <title>Genomic insights into the taxonomy and metabolism of the cyanobacterium Pannus brasiliensis CCIBt3594.</title>
        <authorList>
            <person name="Machado M."/>
            <person name="Botero N.B."/>
            <person name="Andreote A.P.D."/>
            <person name="Feitosa A.M.T."/>
            <person name="Popin R."/>
            <person name="Sivonen K."/>
            <person name="Fiore M.F."/>
        </authorList>
    </citation>
    <scope>NUCLEOTIDE SEQUENCE [LARGE SCALE GENOMIC DNA]</scope>
    <source>
        <strain evidence="2 3">CCIBt3594</strain>
    </source>
</reference>
<organism evidence="2 3">
    <name type="scientific">Pannus brasiliensis CCIBt3594</name>
    <dbReference type="NCBI Taxonomy" id="1427578"/>
    <lineage>
        <taxon>Bacteria</taxon>
        <taxon>Bacillati</taxon>
        <taxon>Cyanobacteriota</taxon>
        <taxon>Cyanophyceae</taxon>
        <taxon>Oscillatoriophycideae</taxon>
        <taxon>Chroococcales</taxon>
        <taxon>Microcystaceae</taxon>
        <taxon>Pannus</taxon>
    </lineage>
</organism>
<comment type="caution">
    <text evidence="2">The sequence shown here is derived from an EMBL/GenBank/DDBJ whole genome shotgun (WGS) entry which is preliminary data.</text>
</comment>
<feature type="domain" description="Peptidase C-terminal archaeal/bacterial" evidence="1">
    <location>
        <begin position="194"/>
        <end position="258"/>
    </location>
</feature>
<dbReference type="Proteomes" id="UP001328733">
    <property type="component" value="Unassembled WGS sequence"/>
</dbReference>
<dbReference type="InterPro" id="IPR007280">
    <property type="entry name" value="Peptidase_C_arc/bac"/>
</dbReference>
<name>A0AAW9QKZ2_9CHRO</name>
<gene>
    <name evidence="2" type="ORF">V0288_01540</name>
</gene>
<evidence type="ECO:0000313" key="2">
    <source>
        <dbReference type="EMBL" id="MEG3435790.1"/>
    </source>
</evidence>
<accession>A0AAW9QKZ2</accession>
<dbReference type="Pfam" id="PF04151">
    <property type="entry name" value="PPC"/>
    <property type="match status" value="2"/>
</dbReference>
<evidence type="ECO:0000313" key="3">
    <source>
        <dbReference type="Proteomes" id="UP001328733"/>
    </source>
</evidence>
<evidence type="ECO:0000259" key="1">
    <source>
        <dbReference type="Pfam" id="PF04151"/>
    </source>
</evidence>
<dbReference type="Gene3D" id="2.60.120.380">
    <property type="match status" value="2"/>
</dbReference>
<dbReference type="AlphaFoldDB" id="A0AAW9QKZ2"/>